<sequence length="242" mass="27892">MGKATEGGDQRETWRDWQDKRAPEPPLLTRTEVLALLERWNIEPKVEERTLRYWEKEGLIPRPTREHRSGVTRTWYPSWVPDLIAVLRRRQRYKVKLATLRDELRAVARQLSTEPREHPFTPREGGDGAFQRYLAERAPHLLDGPRYPPLQPLDPPTLPSWGEYFVLKATDLVIRDQYQRHDFATTRLEVRLLDATGKARTYVVPLPDDFDLDPAGTALAATQRRIAAILADGSSDDHDAGE</sequence>
<dbReference type="EMBL" id="CADCWM010000665">
    <property type="protein sequence ID" value="CAA9575051.1"/>
    <property type="molecule type" value="Genomic_DNA"/>
</dbReference>
<proteinExistence type="predicted"/>
<dbReference type="AlphaFoldDB" id="A0A6J4VEL2"/>
<dbReference type="InterPro" id="IPR009061">
    <property type="entry name" value="DNA-bd_dom_put_sf"/>
</dbReference>
<protein>
    <submittedName>
        <fullName evidence="2">Uncharacterized protein</fullName>
    </submittedName>
</protein>
<gene>
    <name evidence="2" type="ORF">AVDCRST_MAG88-2736</name>
</gene>
<evidence type="ECO:0000313" key="2">
    <source>
        <dbReference type="EMBL" id="CAA9575051.1"/>
    </source>
</evidence>
<dbReference type="SUPFAM" id="SSF46955">
    <property type="entry name" value="Putative DNA-binding domain"/>
    <property type="match status" value="1"/>
</dbReference>
<dbReference type="Gene3D" id="1.10.1660.10">
    <property type="match status" value="1"/>
</dbReference>
<organism evidence="2">
    <name type="scientific">uncultured Thermomicrobiales bacterium</name>
    <dbReference type="NCBI Taxonomy" id="1645740"/>
    <lineage>
        <taxon>Bacteria</taxon>
        <taxon>Pseudomonadati</taxon>
        <taxon>Thermomicrobiota</taxon>
        <taxon>Thermomicrobia</taxon>
        <taxon>Thermomicrobiales</taxon>
        <taxon>environmental samples</taxon>
    </lineage>
</organism>
<evidence type="ECO:0000256" key="1">
    <source>
        <dbReference type="SAM" id="MobiDB-lite"/>
    </source>
</evidence>
<reference evidence="2" key="1">
    <citation type="submission" date="2020-02" db="EMBL/GenBank/DDBJ databases">
        <authorList>
            <person name="Meier V. D."/>
        </authorList>
    </citation>
    <scope>NUCLEOTIDE SEQUENCE</scope>
    <source>
        <strain evidence="2">AVDCRST_MAG88</strain>
    </source>
</reference>
<feature type="region of interest" description="Disordered" evidence="1">
    <location>
        <begin position="1"/>
        <end position="23"/>
    </location>
</feature>
<name>A0A6J4VEL2_9BACT</name>
<accession>A0A6J4VEL2</accession>